<dbReference type="Pfam" id="PF00293">
    <property type="entry name" value="NUDIX"/>
    <property type="match status" value="1"/>
</dbReference>
<reference evidence="2 3" key="1">
    <citation type="submission" date="2021-01" db="EMBL/GenBank/DDBJ databases">
        <title>Paenibacillus sp.nov. isolated from the rhizosphere soil of tomato plant.</title>
        <authorList>
            <person name="Thin K.K."/>
            <person name="Zhang X."/>
            <person name="He S."/>
        </authorList>
    </citation>
    <scope>NUCLEOTIDE SEQUENCE [LARGE SCALE GENOMIC DNA]</scope>
    <source>
        <strain evidence="2 3">DXFW5</strain>
    </source>
</reference>
<proteinExistence type="predicted"/>
<dbReference type="PANTHER" id="PTHR10885">
    <property type="entry name" value="ISOPENTENYL-DIPHOSPHATE DELTA-ISOMERASE"/>
    <property type="match status" value="1"/>
</dbReference>
<dbReference type="RefSeq" id="WP_193415125.1">
    <property type="nucleotide sequence ID" value="NZ_JADCNN020000004.1"/>
</dbReference>
<evidence type="ECO:0000313" key="2">
    <source>
        <dbReference type="EMBL" id="MBM6995195.1"/>
    </source>
</evidence>
<dbReference type="Proteomes" id="UP001516620">
    <property type="component" value="Unassembled WGS sequence"/>
</dbReference>
<evidence type="ECO:0000259" key="1">
    <source>
        <dbReference type="PROSITE" id="PS51462"/>
    </source>
</evidence>
<keyword evidence="3" id="KW-1185">Reference proteome</keyword>
<gene>
    <name evidence="2" type="ORF">IM700_005905</name>
</gene>
<dbReference type="InterPro" id="IPR000086">
    <property type="entry name" value="NUDIX_hydrolase_dom"/>
</dbReference>
<dbReference type="InterPro" id="IPR015797">
    <property type="entry name" value="NUDIX_hydrolase-like_dom_sf"/>
</dbReference>
<organism evidence="2 3">
    <name type="scientific">Paenibacillus rhizolycopersici</name>
    <dbReference type="NCBI Taxonomy" id="2780073"/>
    <lineage>
        <taxon>Bacteria</taxon>
        <taxon>Bacillati</taxon>
        <taxon>Bacillota</taxon>
        <taxon>Bacilli</taxon>
        <taxon>Bacillales</taxon>
        <taxon>Paenibacillaceae</taxon>
        <taxon>Paenibacillus</taxon>
    </lineage>
</organism>
<dbReference type="EMBL" id="JADCNN020000004">
    <property type="protein sequence ID" value="MBM6995195.1"/>
    <property type="molecule type" value="Genomic_DNA"/>
</dbReference>
<dbReference type="CDD" id="cd04692">
    <property type="entry name" value="NUDIX_Hydrolase"/>
    <property type="match status" value="1"/>
</dbReference>
<sequence length="209" mass="24533">MRETEIFDFYTIEMRKLGTASRQEVHTKGLWHQTFHCWIMKRDTRGEIDLLFQRRHVNKDVFPSLLDTSCAGHLQAGEEARDGVRELEEELGLAVPVEDLTYIGKVAQEHLISPHLIDREFNHVFLYESEQPLVDYRIQAEELTGLYWVSLRDFQELRCGDRDQLTSTGVYVDDPSGTLMEEQATWRLTDFTPNSDEYYQLLFDQIGKR</sequence>
<evidence type="ECO:0000313" key="3">
    <source>
        <dbReference type="Proteomes" id="UP001516620"/>
    </source>
</evidence>
<protein>
    <submittedName>
        <fullName evidence="2">NUDIX domain-containing protein</fullName>
    </submittedName>
</protein>
<name>A0ABS2H1D0_9BACL</name>
<feature type="domain" description="Nudix hydrolase" evidence="1">
    <location>
        <begin position="30"/>
        <end position="172"/>
    </location>
</feature>
<accession>A0ABS2H1D0</accession>
<dbReference type="SUPFAM" id="SSF55811">
    <property type="entry name" value="Nudix"/>
    <property type="match status" value="1"/>
</dbReference>
<dbReference type="PANTHER" id="PTHR10885:SF0">
    <property type="entry name" value="ISOPENTENYL-DIPHOSPHATE DELTA-ISOMERASE"/>
    <property type="match status" value="1"/>
</dbReference>
<comment type="caution">
    <text evidence="2">The sequence shown here is derived from an EMBL/GenBank/DDBJ whole genome shotgun (WGS) entry which is preliminary data.</text>
</comment>
<dbReference type="Gene3D" id="3.90.79.10">
    <property type="entry name" value="Nucleoside Triphosphate Pyrophosphohydrolase"/>
    <property type="match status" value="1"/>
</dbReference>
<dbReference type="PROSITE" id="PS51462">
    <property type="entry name" value="NUDIX"/>
    <property type="match status" value="1"/>
</dbReference>